<evidence type="ECO:0000313" key="2">
    <source>
        <dbReference type="Proteomes" id="UP000789739"/>
    </source>
</evidence>
<protein>
    <submittedName>
        <fullName evidence="1">6177_t:CDS:1</fullName>
    </submittedName>
</protein>
<organism evidence="1 2">
    <name type="scientific">Paraglomus brasilianum</name>
    <dbReference type="NCBI Taxonomy" id="144538"/>
    <lineage>
        <taxon>Eukaryota</taxon>
        <taxon>Fungi</taxon>
        <taxon>Fungi incertae sedis</taxon>
        <taxon>Mucoromycota</taxon>
        <taxon>Glomeromycotina</taxon>
        <taxon>Glomeromycetes</taxon>
        <taxon>Paraglomerales</taxon>
        <taxon>Paraglomeraceae</taxon>
        <taxon>Paraglomus</taxon>
    </lineage>
</organism>
<comment type="caution">
    <text evidence="1">The sequence shown here is derived from an EMBL/GenBank/DDBJ whole genome shotgun (WGS) entry which is preliminary data.</text>
</comment>
<keyword evidence="2" id="KW-1185">Reference proteome</keyword>
<sequence>MTVFGQDVSLRIIQYKKNEGEKAQDLWPARSDAHDTIQKEEIQEASRTIDQTLQVSGTKESHLVYIQTQTIPVCGGSALILRIE</sequence>
<feature type="non-terminal residue" evidence="1">
    <location>
        <position position="84"/>
    </location>
</feature>
<reference evidence="1" key="1">
    <citation type="submission" date="2021-06" db="EMBL/GenBank/DDBJ databases">
        <authorList>
            <person name="Kallberg Y."/>
            <person name="Tangrot J."/>
            <person name="Rosling A."/>
        </authorList>
    </citation>
    <scope>NUCLEOTIDE SEQUENCE</scope>
    <source>
        <strain evidence="1">BR232B</strain>
    </source>
</reference>
<gene>
    <name evidence="1" type="ORF">PBRASI_LOCUS3927</name>
</gene>
<dbReference type="Proteomes" id="UP000789739">
    <property type="component" value="Unassembled WGS sequence"/>
</dbReference>
<name>A0A9N9ACE3_9GLOM</name>
<accession>A0A9N9ACE3</accession>
<evidence type="ECO:0000313" key="1">
    <source>
        <dbReference type="EMBL" id="CAG8527193.1"/>
    </source>
</evidence>
<proteinExistence type="predicted"/>
<dbReference type="AlphaFoldDB" id="A0A9N9ACE3"/>
<dbReference type="EMBL" id="CAJVPI010000376">
    <property type="protein sequence ID" value="CAG8527193.1"/>
    <property type="molecule type" value="Genomic_DNA"/>
</dbReference>